<evidence type="ECO:0000256" key="6">
    <source>
        <dbReference type="ARBA" id="ARBA00022989"/>
    </source>
</evidence>
<feature type="transmembrane region" description="Helical" evidence="8">
    <location>
        <begin position="90"/>
        <end position="109"/>
    </location>
</feature>
<comment type="subcellular location">
    <subcellularLocation>
        <location evidence="1">Cell membrane</location>
        <topology evidence="1">Multi-pass membrane protein</topology>
    </subcellularLocation>
</comment>
<feature type="transmembrane region" description="Helical" evidence="8">
    <location>
        <begin position="448"/>
        <end position="471"/>
    </location>
</feature>
<feature type="domain" description="Glycosyltransferase RgtA/B/C/D-like" evidence="9">
    <location>
        <begin position="70"/>
        <end position="238"/>
    </location>
</feature>
<dbReference type="AlphaFoldDB" id="A0A2H0V2D1"/>
<evidence type="ECO:0000256" key="8">
    <source>
        <dbReference type="SAM" id="Phobius"/>
    </source>
</evidence>
<name>A0A2H0V2D1_9BACT</name>
<keyword evidence="5 8" id="KW-0812">Transmembrane</keyword>
<evidence type="ECO:0000259" key="9">
    <source>
        <dbReference type="Pfam" id="PF13231"/>
    </source>
</evidence>
<dbReference type="EMBL" id="PFAT01000021">
    <property type="protein sequence ID" value="PIR92500.1"/>
    <property type="molecule type" value="Genomic_DNA"/>
</dbReference>
<comment type="caution">
    <text evidence="10">The sequence shown here is derived from an EMBL/GenBank/DDBJ whole genome shotgun (WGS) entry which is preliminary data.</text>
</comment>
<keyword evidence="3" id="KW-0328">Glycosyltransferase</keyword>
<reference evidence="11" key="1">
    <citation type="submission" date="2017-09" db="EMBL/GenBank/DDBJ databases">
        <title>Depth-based differentiation of microbial function through sediment-hosted aquifers and enrichment of novel symbionts in the deep terrestrial subsurface.</title>
        <authorList>
            <person name="Probst A.J."/>
            <person name="Ladd B."/>
            <person name="Jarett J.K."/>
            <person name="Geller-Mcgrath D.E."/>
            <person name="Sieber C.M.K."/>
            <person name="Emerson J.B."/>
            <person name="Anantharaman K."/>
            <person name="Thomas B.C."/>
            <person name="Malmstrom R."/>
            <person name="Stieglmeier M."/>
            <person name="Klingl A."/>
            <person name="Woyke T."/>
            <person name="Ryan C.M."/>
            <person name="Banfield J.F."/>
        </authorList>
    </citation>
    <scope>NUCLEOTIDE SEQUENCE [LARGE SCALE GENOMIC DNA]</scope>
</reference>
<evidence type="ECO:0000313" key="10">
    <source>
        <dbReference type="EMBL" id="PIR92500.1"/>
    </source>
</evidence>
<feature type="transmembrane region" description="Helical" evidence="8">
    <location>
        <begin position="298"/>
        <end position="318"/>
    </location>
</feature>
<protein>
    <recommendedName>
        <fullName evidence="9">Glycosyltransferase RgtA/B/C/D-like domain-containing protein</fullName>
    </recommendedName>
</protein>
<dbReference type="GO" id="GO:0009103">
    <property type="term" value="P:lipopolysaccharide biosynthetic process"/>
    <property type="evidence" value="ECO:0007669"/>
    <property type="project" value="UniProtKB-ARBA"/>
</dbReference>
<feature type="transmembrane region" description="Helical" evidence="8">
    <location>
        <begin position="21"/>
        <end position="40"/>
    </location>
</feature>
<dbReference type="InterPro" id="IPR050297">
    <property type="entry name" value="LipidA_mod_glycosyltrf_83"/>
</dbReference>
<feature type="transmembrane region" description="Helical" evidence="8">
    <location>
        <begin position="214"/>
        <end position="240"/>
    </location>
</feature>
<evidence type="ECO:0000313" key="11">
    <source>
        <dbReference type="Proteomes" id="UP000228510"/>
    </source>
</evidence>
<dbReference type="GO" id="GO:0005886">
    <property type="term" value="C:plasma membrane"/>
    <property type="evidence" value="ECO:0007669"/>
    <property type="project" value="UniProtKB-SubCell"/>
</dbReference>
<feature type="transmembrane region" description="Helical" evidence="8">
    <location>
        <begin position="174"/>
        <end position="202"/>
    </location>
</feature>
<feature type="transmembrane region" description="Helical" evidence="8">
    <location>
        <begin position="355"/>
        <end position="376"/>
    </location>
</feature>
<gene>
    <name evidence="10" type="ORF">COU01_01440</name>
</gene>
<keyword evidence="2" id="KW-1003">Cell membrane</keyword>
<dbReference type="Pfam" id="PF13231">
    <property type="entry name" value="PMT_2"/>
    <property type="match status" value="1"/>
</dbReference>
<keyword evidence="7 8" id="KW-0472">Membrane</keyword>
<feature type="transmembrane region" description="Helical" evidence="8">
    <location>
        <begin position="324"/>
        <end position="343"/>
    </location>
</feature>
<evidence type="ECO:0000256" key="2">
    <source>
        <dbReference type="ARBA" id="ARBA00022475"/>
    </source>
</evidence>
<keyword evidence="6 8" id="KW-1133">Transmembrane helix</keyword>
<organism evidence="10 11">
    <name type="scientific">Candidatus Falkowbacteria bacterium CG10_big_fil_rev_8_21_14_0_10_44_15</name>
    <dbReference type="NCBI Taxonomy" id="1974569"/>
    <lineage>
        <taxon>Bacteria</taxon>
        <taxon>Candidatus Falkowiibacteriota</taxon>
    </lineage>
</organism>
<accession>A0A2H0V2D1</accession>
<evidence type="ECO:0000256" key="3">
    <source>
        <dbReference type="ARBA" id="ARBA00022676"/>
    </source>
</evidence>
<dbReference type="PANTHER" id="PTHR33908:SF11">
    <property type="entry name" value="MEMBRANE PROTEIN"/>
    <property type="match status" value="1"/>
</dbReference>
<evidence type="ECO:0000256" key="4">
    <source>
        <dbReference type="ARBA" id="ARBA00022679"/>
    </source>
</evidence>
<dbReference type="PANTHER" id="PTHR33908">
    <property type="entry name" value="MANNOSYLTRANSFERASE YKCB-RELATED"/>
    <property type="match status" value="1"/>
</dbReference>
<evidence type="ECO:0000256" key="7">
    <source>
        <dbReference type="ARBA" id="ARBA00023136"/>
    </source>
</evidence>
<keyword evidence="4" id="KW-0808">Transferase</keyword>
<evidence type="ECO:0000256" key="5">
    <source>
        <dbReference type="ARBA" id="ARBA00022692"/>
    </source>
</evidence>
<sequence>MAIKNHILSVRRFFAGSSKENLKYIAAVGLLFLIFISLRLPLLDFIYHQDEHKWARIVNPVFSLQGESVHPPLTEITFYYFGELFGYDHLRWLILLFAAACFWLIFAIAREHYGPKAALCSLLLFAIVPYSVIASIQVDIDGAILPLWILLTFWSFAKIDWPNFNQSVANRRWLIIFSIAILGGLLSKISFVLIAPGLFFYYLHRYQAAINRRLFARVFYVSLAVLAALALILLLLHWLYPPLSPVRFLEYTRNFSWFNFSSRNYSQVLFLVAKAALLLSPFLLLLSNLKNFGRRHEFWAWYIISGLLFYLVLFDFSNRTIDRYLMFLILPLVFIGGDALARWLNEAKNSAGRSFVTNSLIASGIVLLPLGAWLALSYNKILPLVPKIAYLEQIKNLDFSFLLPFSSGSGPLGFYMSAKFIIVFWTLSLSAILIFYKFSHGKFKNIMLTTFMSLALIYCLFFNFELAYGWLYGSPDKAAVSILQATIANKEIDKVITYNDTGVYELASAGKHGGRFYTQPLFEDSSRRRMREYQGYFTVVDFPEINKQSVFWRYLQSCGTVAQAEDKRVNGYIFDCRGGDINLLKE</sequence>
<dbReference type="Proteomes" id="UP000228510">
    <property type="component" value="Unassembled WGS sequence"/>
</dbReference>
<feature type="transmembrane region" description="Helical" evidence="8">
    <location>
        <begin position="121"/>
        <end position="154"/>
    </location>
</feature>
<feature type="transmembrane region" description="Helical" evidence="8">
    <location>
        <begin position="412"/>
        <end position="436"/>
    </location>
</feature>
<evidence type="ECO:0000256" key="1">
    <source>
        <dbReference type="ARBA" id="ARBA00004651"/>
    </source>
</evidence>
<proteinExistence type="predicted"/>
<dbReference type="GO" id="GO:0016763">
    <property type="term" value="F:pentosyltransferase activity"/>
    <property type="evidence" value="ECO:0007669"/>
    <property type="project" value="TreeGrafter"/>
</dbReference>
<feature type="transmembrane region" description="Helical" evidence="8">
    <location>
        <begin position="265"/>
        <end position="286"/>
    </location>
</feature>
<dbReference type="InterPro" id="IPR038731">
    <property type="entry name" value="RgtA/B/C-like"/>
</dbReference>